<dbReference type="GO" id="GO:0043066">
    <property type="term" value="P:negative regulation of apoptotic process"/>
    <property type="evidence" value="ECO:0007669"/>
    <property type="project" value="TreeGrafter"/>
</dbReference>
<dbReference type="SMART" id="SM00212">
    <property type="entry name" value="UBCc"/>
    <property type="match status" value="1"/>
</dbReference>
<keyword evidence="8" id="KW-0833">Ubl conjugation pathway</keyword>
<dbReference type="InterPro" id="IPR016135">
    <property type="entry name" value="UBQ-conjugating_enzyme/RWD"/>
</dbReference>
<organism evidence="19 20">
    <name type="scientific">Bison bison bison</name>
    <name type="common">North American plains bison</name>
    <dbReference type="NCBI Taxonomy" id="43346"/>
    <lineage>
        <taxon>Eukaryota</taxon>
        <taxon>Metazoa</taxon>
        <taxon>Chordata</taxon>
        <taxon>Craniata</taxon>
        <taxon>Vertebrata</taxon>
        <taxon>Euteleostomi</taxon>
        <taxon>Mammalia</taxon>
        <taxon>Eutheria</taxon>
        <taxon>Laurasiatheria</taxon>
        <taxon>Artiodactyla</taxon>
        <taxon>Ruminantia</taxon>
        <taxon>Pecora</taxon>
        <taxon>Bovidae</taxon>
        <taxon>Bovinae</taxon>
        <taxon>Bison</taxon>
    </lineage>
</organism>
<keyword evidence="7" id="KW-0547">Nucleotide-binding</keyword>
<evidence type="ECO:0000256" key="13">
    <source>
        <dbReference type="ARBA" id="ARBA00042316"/>
    </source>
</evidence>
<evidence type="ECO:0000256" key="11">
    <source>
        <dbReference type="ARBA" id="ARBA00039894"/>
    </source>
</evidence>
<dbReference type="RefSeq" id="XP_010841452.1">
    <property type="nucleotide sequence ID" value="XM_010843150.1"/>
</dbReference>
<dbReference type="PROSITE" id="PS50127">
    <property type="entry name" value="UBC_2"/>
    <property type="match status" value="1"/>
</dbReference>
<evidence type="ECO:0000256" key="5">
    <source>
        <dbReference type="ARBA" id="ARBA00022679"/>
    </source>
</evidence>
<dbReference type="GO" id="GO:0061631">
    <property type="term" value="F:ubiquitin conjugating enzyme activity"/>
    <property type="evidence" value="ECO:0007669"/>
    <property type="project" value="UniProtKB-EC"/>
</dbReference>
<evidence type="ECO:0000256" key="14">
    <source>
        <dbReference type="ARBA" id="ARBA00042401"/>
    </source>
</evidence>
<dbReference type="SUPFAM" id="SSF54495">
    <property type="entry name" value="UBC-like"/>
    <property type="match status" value="1"/>
</dbReference>
<comment type="subcellular location">
    <subcellularLocation>
        <location evidence="2">Cytoplasm</location>
    </subcellularLocation>
    <subcellularLocation>
        <location evidence="1">Nucleus</location>
    </subcellularLocation>
</comment>
<evidence type="ECO:0000259" key="18">
    <source>
        <dbReference type="PROSITE" id="PS50127"/>
    </source>
</evidence>
<evidence type="ECO:0000256" key="10">
    <source>
        <dbReference type="ARBA" id="ARBA00023242"/>
    </source>
</evidence>
<dbReference type="KEGG" id="bbis:104990835"/>
<dbReference type="OrthoDB" id="47801at2759"/>
<protein>
    <recommendedName>
        <fullName evidence="11">Ubiquitin-conjugating enzyme E2 Z</fullName>
        <ecNumber evidence="3">2.3.2.23</ecNumber>
    </recommendedName>
    <alternativeName>
        <fullName evidence="12">E2 ubiquitin-conjugating enzyme Z</fullName>
    </alternativeName>
    <alternativeName>
        <fullName evidence="15">Uba6-specific E2 conjugating enzyme 1</fullName>
    </alternativeName>
    <alternativeName>
        <fullName evidence="14">Ubiquitin carrier protein Z</fullName>
    </alternativeName>
    <alternativeName>
        <fullName evidence="13">Ubiquitin-protein ligase Z</fullName>
    </alternativeName>
</protein>
<dbReference type="GO" id="GO:0005634">
    <property type="term" value="C:nucleus"/>
    <property type="evidence" value="ECO:0007669"/>
    <property type="project" value="UniProtKB-SubCell"/>
</dbReference>
<dbReference type="GO" id="GO:0006915">
    <property type="term" value="P:apoptotic process"/>
    <property type="evidence" value="ECO:0007669"/>
    <property type="project" value="UniProtKB-KW"/>
</dbReference>
<keyword evidence="17" id="KW-0812">Transmembrane</keyword>
<reference evidence="20" key="1">
    <citation type="submission" date="2025-08" db="UniProtKB">
        <authorList>
            <consortium name="RefSeq"/>
        </authorList>
    </citation>
    <scope>IDENTIFICATION</scope>
    <source>
        <tissue evidence="20">Blood</tissue>
    </source>
</reference>
<dbReference type="InterPro" id="IPR000608">
    <property type="entry name" value="UBC"/>
</dbReference>
<dbReference type="EC" id="2.3.2.23" evidence="3"/>
<keyword evidence="6" id="KW-0053">Apoptosis</keyword>
<evidence type="ECO:0000256" key="17">
    <source>
        <dbReference type="SAM" id="Phobius"/>
    </source>
</evidence>
<evidence type="ECO:0000256" key="7">
    <source>
        <dbReference type="ARBA" id="ARBA00022741"/>
    </source>
</evidence>
<evidence type="ECO:0000256" key="1">
    <source>
        <dbReference type="ARBA" id="ARBA00004123"/>
    </source>
</evidence>
<keyword evidence="17" id="KW-1133">Transmembrane helix</keyword>
<keyword evidence="9" id="KW-0067">ATP-binding</keyword>
<keyword evidence="19" id="KW-1185">Reference proteome</keyword>
<dbReference type="CDD" id="cd23809">
    <property type="entry name" value="UBCc_UBE2Z"/>
    <property type="match status" value="1"/>
</dbReference>
<proteinExistence type="predicted"/>
<dbReference type="FunFam" id="3.10.110.10:FF:000046">
    <property type="entry name" value="Ubiquitin-conjugating enzyme E2 Z"/>
    <property type="match status" value="1"/>
</dbReference>
<evidence type="ECO:0000256" key="4">
    <source>
        <dbReference type="ARBA" id="ARBA00022490"/>
    </source>
</evidence>
<dbReference type="PANTHER" id="PTHR46116:SF26">
    <property type="entry name" value="UBIQUITIN-CONJUGATING ENZYME E2 Z"/>
    <property type="match status" value="1"/>
</dbReference>
<evidence type="ECO:0000256" key="2">
    <source>
        <dbReference type="ARBA" id="ARBA00004496"/>
    </source>
</evidence>
<sequence length="330" mass="36645">MAESPTEEAATATAGAGAAGPGASGVTGVVGVSANKTVQTFVVPSTTFSNPGLIEVTTVLLKGFPFFLLSLTPFHFLLVLYRDIMSIYKEPPPGMFVVPDTVDMTKIHALITGPFDTPYEGGFFLFVFRCPPDYPIHPPRVKLMTTGNNTVRFNPNFYRNGKVCLSILGTWTGPAWSPAQSISSVLISIQSLMTENPYHNEPGFEQERHPGDSKNYNECIRHETIRVAVCDMMEGKCPCPEPLRGVMEKSFLEYYDFYEVACKDRLHLQGQTMQDPFGEKRGHFDYQSLLMRLGLIRQKVLERLHNENTEMDSDSSSSGTETDLHGSLRV</sequence>
<dbReference type="Pfam" id="PF00179">
    <property type="entry name" value="UQ_con"/>
    <property type="match status" value="1"/>
</dbReference>
<evidence type="ECO:0000256" key="9">
    <source>
        <dbReference type="ARBA" id="ARBA00022840"/>
    </source>
</evidence>
<keyword evidence="10" id="KW-0539">Nucleus</keyword>
<feature type="domain" description="UBC core" evidence="18">
    <location>
        <begin position="75"/>
        <end position="229"/>
    </location>
</feature>
<dbReference type="GO" id="GO:0005737">
    <property type="term" value="C:cytoplasm"/>
    <property type="evidence" value="ECO:0007669"/>
    <property type="project" value="UniProtKB-SubCell"/>
</dbReference>
<feature type="region of interest" description="Disordered" evidence="16">
    <location>
        <begin position="307"/>
        <end position="330"/>
    </location>
</feature>
<evidence type="ECO:0000313" key="20">
    <source>
        <dbReference type="RefSeq" id="XP_010841452.1"/>
    </source>
</evidence>
<evidence type="ECO:0000256" key="6">
    <source>
        <dbReference type="ARBA" id="ARBA00022703"/>
    </source>
</evidence>
<evidence type="ECO:0000256" key="3">
    <source>
        <dbReference type="ARBA" id="ARBA00012486"/>
    </source>
</evidence>
<dbReference type="Proteomes" id="UP000515208">
    <property type="component" value="Unplaced"/>
</dbReference>
<dbReference type="GO" id="GO:0004869">
    <property type="term" value="F:cysteine-type endopeptidase inhibitor activity"/>
    <property type="evidence" value="ECO:0007669"/>
    <property type="project" value="TreeGrafter"/>
</dbReference>
<accession>A0A6P3HQ01</accession>
<keyword evidence="5" id="KW-0808">Transferase</keyword>
<evidence type="ECO:0000256" key="15">
    <source>
        <dbReference type="ARBA" id="ARBA00080042"/>
    </source>
</evidence>
<feature type="compositionally biased region" description="Low complexity" evidence="16">
    <location>
        <begin position="1"/>
        <end position="16"/>
    </location>
</feature>
<evidence type="ECO:0000256" key="8">
    <source>
        <dbReference type="ARBA" id="ARBA00022786"/>
    </source>
</evidence>
<gene>
    <name evidence="20" type="primary">UBE2Z</name>
</gene>
<keyword evidence="17" id="KW-0472">Membrane</keyword>
<evidence type="ECO:0000256" key="16">
    <source>
        <dbReference type="SAM" id="MobiDB-lite"/>
    </source>
</evidence>
<feature type="region of interest" description="Disordered" evidence="16">
    <location>
        <begin position="1"/>
        <end position="22"/>
    </location>
</feature>
<evidence type="ECO:0000256" key="12">
    <source>
        <dbReference type="ARBA" id="ARBA00041798"/>
    </source>
</evidence>
<dbReference type="AlphaFoldDB" id="A0A6P3HQ01"/>
<dbReference type="CTD" id="65264"/>
<dbReference type="GeneID" id="104990835"/>
<evidence type="ECO:0000313" key="19">
    <source>
        <dbReference type="Proteomes" id="UP000515208"/>
    </source>
</evidence>
<dbReference type="GO" id="GO:0005524">
    <property type="term" value="F:ATP binding"/>
    <property type="evidence" value="ECO:0007669"/>
    <property type="project" value="UniProtKB-KW"/>
</dbReference>
<name>A0A6P3HQ01_BISBB</name>
<dbReference type="PANTHER" id="PTHR46116">
    <property type="entry name" value="(E3-INDEPENDENT) E2 UBIQUITIN-CONJUGATING ENZYME"/>
    <property type="match status" value="1"/>
</dbReference>
<dbReference type="Gene3D" id="3.10.110.10">
    <property type="entry name" value="Ubiquitin Conjugating Enzyme"/>
    <property type="match status" value="1"/>
</dbReference>
<feature type="transmembrane region" description="Helical" evidence="17">
    <location>
        <begin position="59"/>
        <end position="81"/>
    </location>
</feature>
<keyword evidence="4" id="KW-0963">Cytoplasm</keyword>